<evidence type="ECO:0000256" key="3">
    <source>
        <dbReference type="PROSITE-ProRule" id="PRU01248"/>
    </source>
</evidence>
<evidence type="ECO:0000313" key="5">
    <source>
        <dbReference type="EMBL" id="MEY2344549.1"/>
    </source>
</evidence>
<gene>
    <name evidence="5" type="ORF">I3679_012365</name>
</gene>
<dbReference type="EMBL" id="JADQCH020000001">
    <property type="protein sequence ID" value="MEY2344549.1"/>
    <property type="molecule type" value="Genomic_DNA"/>
</dbReference>
<keyword evidence="1" id="KW-0229">DNA integration</keyword>
<evidence type="ECO:0000256" key="1">
    <source>
        <dbReference type="ARBA" id="ARBA00022908"/>
    </source>
</evidence>
<dbReference type="PROSITE" id="PS51900">
    <property type="entry name" value="CB"/>
    <property type="match status" value="1"/>
</dbReference>
<evidence type="ECO:0000259" key="4">
    <source>
        <dbReference type="PROSITE" id="PS51900"/>
    </source>
</evidence>
<proteinExistence type="predicted"/>
<sequence length="57" mass="6454">MKLHFNDCPIENITPRDVATFISEYPKKAMAKLLRSTMLDAFNEAIADGVIKENPFP</sequence>
<dbReference type="SUPFAM" id="SSF56349">
    <property type="entry name" value="DNA breaking-rejoining enzymes"/>
    <property type="match status" value="1"/>
</dbReference>
<dbReference type="InterPro" id="IPR010998">
    <property type="entry name" value="Integrase_recombinase_N"/>
</dbReference>
<dbReference type="AlphaFoldDB" id="A0ABD5M0Z3"/>
<evidence type="ECO:0000256" key="2">
    <source>
        <dbReference type="ARBA" id="ARBA00023125"/>
    </source>
</evidence>
<keyword evidence="2 3" id="KW-0238">DNA-binding</keyword>
<dbReference type="InterPro" id="IPR011010">
    <property type="entry name" value="DNA_brk_join_enz"/>
</dbReference>
<accession>A0ABD5M0Z3</accession>
<dbReference type="GO" id="GO:0003677">
    <property type="term" value="F:DNA binding"/>
    <property type="evidence" value="ECO:0007669"/>
    <property type="project" value="UniProtKB-UniRule"/>
</dbReference>
<protein>
    <recommendedName>
        <fullName evidence="4">Core-binding (CB) domain-containing protein</fullName>
    </recommendedName>
</protein>
<dbReference type="GO" id="GO:0015074">
    <property type="term" value="P:DNA integration"/>
    <property type="evidence" value="ECO:0007669"/>
    <property type="project" value="UniProtKB-KW"/>
</dbReference>
<comment type="caution">
    <text evidence="5">The sequence shown here is derived from an EMBL/GenBank/DDBJ whole genome shotgun (WGS) entry which is preliminary data.</text>
</comment>
<organism evidence="5">
    <name type="scientific">Proteus mirabilis</name>
    <dbReference type="NCBI Taxonomy" id="584"/>
    <lineage>
        <taxon>Bacteria</taxon>
        <taxon>Pseudomonadati</taxon>
        <taxon>Pseudomonadota</taxon>
        <taxon>Gammaproteobacteria</taxon>
        <taxon>Enterobacterales</taxon>
        <taxon>Morganellaceae</taxon>
        <taxon>Proteus</taxon>
    </lineage>
</organism>
<name>A0ABD5M0Z3_PROMI</name>
<dbReference type="Gene3D" id="1.10.150.130">
    <property type="match status" value="1"/>
</dbReference>
<reference evidence="5" key="1">
    <citation type="submission" date="2021-05" db="EMBL/GenBank/DDBJ databases">
        <title>First report of NDM-5 and VEB-6 producing Proteus mirabilis isolated from blood of a sepsis patient in Kolkata, India.</title>
        <authorList>
            <person name="Halder G."/>
            <person name="Chaudhuri B."/>
            <person name="Dutta S."/>
        </authorList>
    </citation>
    <scope>NUCLEOTIDE SEQUENCE [LARGE SCALE GENOMIC DNA]</scope>
    <source>
        <strain evidence="5">7049</strain>
    </source>
</reference>
<feature type="domain" description="Core-binding (CB)" evidence="4">
    <location>
        <begin position="1"/>
        <end position="46"/>
    </location>
</feature>
<dbReference type="InterPro" id="IPR044068">
    <property type="entry name" value="CB"/>
</dbReference>